<dbReference type="RefSeq" id="WP_136913276.1">
    <property type="nucleotide sequence ID" value="NZ_CP039371.1"/>
</dbReference>
<proteinExistence type="predicted"/>
<evidence type="ECO:0000256" key="1">
    <source>
        <dbReference type="SAM" id="SignalP"/>
    </source>
</evidence>
<reference evidence="3" key="1">
    <citation type="submission" date="2019-04" db="EMBL/GenBank/DDBJ databases">
        <title>Genome sequence of Pseudomonas putida 1290, an auxin catabolizing strain.</title>
        <authorList>
            <person name="Laird T.S."/>
            <person name="Leveau J.H.J."/>
        </authorList>
    </citation>
    <scope>NUCLEOTIDE SEQUENCE [LARGE SCALE GENOMIC DNA]</scope>
    <source>
        <strain evidence="3">1290</strain>
    </source>
</reference>
<dbReference type="OrthoDB" id="8776561at2"/>
<dbReference type="Proteomes" id="UP000298551">
    <property type="component" value="Chromosome"/>
</dbReference>
<evidence type="ECO:0000313" key="3">
    <source>
        <dbReference type="Proteomes" id="UP000298551"/>
    </source>
</evidence>
<organism evidence="2 3">
    <name type="scientific">Pseudomonas putida</name>
    <name type="common">Arthrobacter siderocapsulatus</name>
    <dbReference type="NCBI Taxonomy" id="303"/>
    <lineage>
        <taxon>Bacteria</taxon>
        <taxon>Pseudomonadati</taxon>
        <taxon>Pseudomonadota</taxon>
        <taxon>Gammaproteobacteria</taxon>
        <taxon>Pseudomonadales</taxon>
        <taxon>Pseudomonadaceae</taxon>
        <taxon>Pseudomonas</taxon>
    </lineage>
</organism>
<evidence type="ECO:0008006" key="4">
    <source>
        <dbReference type="Google" id="ProtNLM"/>
    </source>
</evidence>
<protein>
    <recommendedName>
        <fullName evidence="4">Lipoprotein</fullName>
    </recommendedName>
</protein>
<accession>A0A4D6X4V5</accession>
<gene>
    <name evidence="2" type="ORF">E6B08_06510</name>
</gene>
<dbReference type="PROSITE" id="PS51257">
    <property type="entry name" value="PROKAR_LIPOPROTEIN"/>
    <property type="match status" value="1"/>
</dbReference>
<dbReference type="EMBL" id="CP039371">
    <property type="protein sequence ID" value="QCI11087.1"/>
    <property type="molecule type" value="Genomic_DNA"/>
</dbReference>
<evidence type="ECO:0000313" key="2">
    <source>
        <dbReference type="EMBL" id="QCI11087.1"/>
    </source>
</evidence>
<dbReference type="AlphaFoldDB" id="A0A4D6X4V5"/>
<name>A0A4D6X4V5_PSEPU</name>
<feature type="signal peptide" evidence="1">
    <location>
        <begin position="1"/>
        <end position="23"/>
    </location>
</feature>
<keyword evidence="1" id="KW-0732">Signal</keyword>
<sequence>MRLTPSLLLAAALPLFGGCQMLADTPSDPNIGTTRMQGELSAGGGQLLFKPCHESRQFVINDAAGTGILQEAANLATDANAKLFADVRGRLTGSKQATTDGQLDVRALYRLTPSPQACDDPNFKQLTLRASGNEPFWAVKASGRGMVIERPGKDPLPLPFLEEEIPGGGLTLSSEANGERVELWVAPQRCVDSASGAINHLRAELRIDGQTLQGCGYYGGARDN</sequence>
<feature type="chain" id="PRO_5020798455" description="Lipoprotein" evidence="1">
    <location>
        <begin position="24"/>
        <end position="224"/>
    </location>
</feature>